<evidence type="ECO:0000256" key="1">
    <source>
        <dbReference type="ARBA" id="ARBA00022527"/>
    </source>
</evidence>
<evidence type="ECO:0000313" key="7">
    <source>
        <dbReference type="EMBL" id="RDL30113.1"/>
    </source>
</evidence>
<dbReference type="OrthoDB" id="3488642at2759"/>
<keyword evidence="2" id="KW-0808">Transferase</keyword>
<keyword evidence="1" id="KW-0723">Serine/threonine-protein kinase</keyword>
<evidence type="ECO:0000259" key="6">
    <source>
        <dbReference type="PROSITE" id="PS50011"/>
    </source>
</evidence>
<reference evidence="7 8" key="1">
    <citation type="journal article" date="2018" name="IMA Fungus">
        <title>IMA Genome-F 9: Draft genome sequence of Annulohypoxylon stygium, Aspergillus mulundensis, Berkeleyomyces basicola (syn. Thielaviopsis basicola), Ceratocystis smalleyi, two Cercospora beticola strains, Coleophoma cylindrospora, Fusarium fracticaudum, Phialophora cf. hyalina, and Morchella septimelata.</title>
        <authorList>
            <person name="Wingfield B.D."/>
            <person name="Bills G.F."/>
            <person name="Dong Y."/>
            <person name="Huang W."/>
            <person name="Nel W.J."/>
            <person name="Swalarsk-Parry B.S."/>
            <person name="Vaghefi N."/>
            <person name="Wilken P.M."/>
            <person name="An Z."/>
            <person name="de Beer Z.W."/>
            <person name="De Vos L."/>
            <person name="Chen L."/>
            <person name="Duong T.A."/>
            <person name="Gao Y."/>
            <person name="Hammerbacher A."/>
            <person name="Kikkert J.R."/>
            <person name="Li Y."/>
            <person name="Li H."/>
            <person name="Li K."/>
            <person name="Li Q."/>
            <person name="Liu X."/>
            <person name="Ma X."/>
            <person name="Naidoo K."/>
            <person name="Pethybridge S.J."/>
            <person name="Sun J."/>
            <person name="Steenkamp E.T."/>
            <person name="van der Nest M.A."/>
            <person name="van Wyk S."/>
            <person name="Wingfield M.J."/>
            <person name="Xiong C."/>
            <person name="Yue Q."/>
            <person name="Zhang X."/>
        </authorList>
    </citation>
    <scope>NUCLEOTIDE SEQUENCE [LARGE SCALE GENOMIC DNA]</scope>
    <source>
        <strain evidence="7 8">BP 5553</strain>
    </source>
</reference>
<dbReference type="PROSITE" id="PS50011">
    <property type="entry name" value="PROTEIN_KINASE_DOM"/>
    <property type="match status" value="1"/>
</dbReference>
<dbReference type="AlphaFoldDB" id="A0A370T978"/>
<comment type="caution">
    <text evidence="7">The sequence shown here is derived from an EMBL/GenBank/DDBJ whole genome shotgun (WGS) entry which is preliminary data.</text>
</comment>
<accession>A0A370T978</accession>
<keyword evidence="3" id="KW-0547">Nucleotide-binding</keyword>
<dbReference type="RefSeq" id="XP_031864721.1">
    <property type="nucleotide sequence ID" value="XM_032019014.1"/>
</dbReference>
<evidence type="ECO:0000256" key="5">
    <source>
        <dbReference type="ARBA" id="ARBA00022840"/>
    </source>
</evidence>
<keyword evidence="5" id="KW-0067">ATP-binding</keyword>
<dbReference type="InterPro" id="IPR050915">
    <property type="entry name" value="MAP_kinase_kinase"/>
</dbReference>
<dbReference type="EMBL" id="NPIC01000016">
    <property type="protein sequence ID" value="RDL30113.1"/>
    <property type="molecule type" value="Genomic_DNA"/>
</dbReference>
<sequence length="1004" mass="111671">MADAFHIPSLDRKNKKHLTLRPTLPGAKCSPDNADYVGRKDNITVEFKLGYQPEELRNQDLIPLKQLSGQVTVVQHAPSGIAMVRKVIPVEGAQSVRKQIVRELRIMHDCHSEHVLEFYGAFDDDMKRDILMFTEYMDIGSLEKIVQLGSIPVDILGKITTAVLGGLTYLYTNHRIMHRDINPSNILVNARGQFKLCGFGVSGQLMNSIADTFVGTTTYMAPERIRGLEYSVKSDVWGLGVTLLELATGRAPFQGEHDGENPSSVLELLQSIVIEPSPTLPTNGPFPSTLCEMIDKCLMKNPKDRPTPQELYDSDPFIAAAMHTQVDLTSWATTVMKPALSDNVQGGVSGQPKSAADPLPMSHKLDVKSAEDTMAIEGLLLHLQNMASMKDLDRARKSPASLCARCTVLVQDFQPATLDKQEVNGGGAKECPLCRIILDCLPSMGEPQISNAKPSNRPQNNSHLVLKVGSQYDLMNHVMETEAGLEDLTTGSHSSFQMAAAWMKSCLTTHSKCIAAANLTLPILPTRVVDVGGPHETGNVRLHMGGGQRALYFTLSYRWSQKKPVDFETTISNLDAYRNSISLETLPQTMQDAIATTRRFGIRYLWIDALSIIQDSRDDWVAEAQQMAKIYKNSLLTIAAATDGDAWTEGCFQARARMQPRPLMVKPHSIGTPAKYIFADRRLTGDGIRPPSALDTRAWVLQEQLLSPRILTYSNKELYWDCKSTNASETFPNGIPGFYDAELKHLDERLFKEVILSTTKTEISPDRFYTSWKKIVEAYSARQMTKEIDKLGALLGLINEGSTFFGGDLYLAGVWRKRICTELLWWVRKPEEATRPTYFTAPSWSWASLKAPISYDLGGFDSDESIQVCAKVFGYGYTREKTDDSRAILSGHITLHGKLVPLRPQVPLKVDGSSHSTQLPAPQIPSPTWMEDINGPDPSLVRCIVIAASYHYVYAVGLMEFGGDDTQYKRVGLVHWRASPDLFGWNRAKSKWNEEGELETVKIV</sequence>
<evidence type="ECO:0000313" key="8">
    <source>
        <dbReference type="Proteomes" id="UP000254866"/>
    </source>
</evidence>
<feature type="domain" description="Protein kinase" evidence="6">
    <location>
        <begin position="57"/>
        <end position="318"/>
    </location>
</feature>
<dbReference type="InterPro" id="IPR010730">
    <property type="entry name" value="HET"/>
</dbReference>
<evidence type="ECO:0000256" key="3">
    <source>
        <dbReference type="ARBA" id="ARBA00022741"/>
    </source>
</evidence>
<protein>
    <recommendedName>
        <fullName evidence="6">Protein kinase domain-containing protein</fullName>
    </recommendedName>
</protein>
<dbReference type="Gene3D" id="1.10.510.10">
    <property type="entry name" value="Transferase(Phosphotransferase) domain 1"/>
    <property type="match status" value="1"/>
</dbReference>
<dbReference type="Pfam" id="PF06985">
    <property type="entry name" value="HET"/>
    <property type="match status" value="1"/>
</dbReference>
<dbReference type="SUPFAM" id="SSF56112">
    <property type="entry name" value="Protein kinase-like (PK-like)"/>
    <property type="match status" value="1"/>
</dbReference>
<dbReference type="GeneID" id="43603240"/>
<dbReference type="STRING" id="2656787.A0A370T978"/>
<gene>
    <name evidence="7" type="ORF">BP5553_10391</name>
</gene>
<dbReference type="Pfam" id="PF00069">
    <property type="entry name" value="Pkinase"/>
    <property type="match status" value="1"/>
</dbReference>
<dbReference type="GO" id="GO:0004712">
    <property type="term" value="F:protein serine/threonine/tyrosine kinase activity"/>
    <property type="evidence" value="ECO:0007669"/>
    <property type="project" value="UniProtKB-ARBA"/>
</dbReference>
<dbReference type="Proteomes" id="UP000254866">
    <property type="component" value="Unassembled WGS sequence"/>
</dbReference>
<keyword evidence="8" id="KW-1185">Reference proteome</keyword>
<dbReference type="GO" id="GO:0005524">
    <property type="term" value="F:ATP binding"/>
    <property type="evidence" value="ECO:0007669"/>
    <property type="project" value="UniProtKB-KW"/>
</dbReference>
<name>A0A370T978_9HELO</name>
<dbReference type="GO" id="GO:0004674">
    <property type="term" value="F:protein serine/threonine kinase activity"/>
    <property type="evidence" value="ECO:0007669"/>
    <property type="project" value="UniProtKB-KW"/>
</dbReference>
<dbReference type="InterPro" id="IPR011009">
    <property type="entry name" value="Kinase-like_dom_sf"/>
</dbReference>
<evidence type="ECO:0000256" key="2">
    <source>
        <dbReference type="ARBA" id="ARBA00022679"/>
    </source>
</evidence>
<dbReference type="PANTHER" id="PTHR47448">
    <property type="entry name" value="DUAL SPECIFICITY MITOGEN-ACTIVATED PROTEIN KINASE KINASE DSOR1-LIKE PROTEIN"/>
    <property type="match status" value="1"/>
</dbReference>
<dbReference type="PANTHER" id="PTHR47448:SF1">
    <property type="entry name" value="SERINE_THREONINE-PROTEIN KINASE STE7 HOMOLOG"/>
    <property type="match status" value="1"/>
</dbReference>
<dbReference type="InterPro" id="IPR000719">
    <property type="entry name" value="Prot_kinase_dom"/>
</dbReference>
<evidence type="ECO:0000256" key="4">
    <source>
        <dbReference type="ARBA" id="ARBA00022777"/>
    </source>
</evidence>
<dbReference type="GO" id="GO:0007165">
    <property type="term" value="P:signal transduction"/>
    <property type="evidence" value="ECO:0007669"/>
    <property type="project" value="UniProtKB-ARBA"/>
</dbReference>
<organism evidence="7 8">
    <name type="scientific">Venustampulla echinocandica</name>
    <dbReference type="NCBI Taxonomy" id="2656787"/>
    <lineage>
        <taxon>Eukaryota</taxon>
        <taxon>Fungi</taxon>
        <taxon>Dikarya</taxon>
        <taxon>Ascomycota</taxon>
        <taxon>Pezizomycotina</taxon>
        <taxon>Leotiomycetes</taxon>
        <taxon>Helotiales</taxon>
        <taxon>Pleuroascaceae</taxon>
        <taxon>Venustampulla</taxon>
    </lineage>
</organism>
<keyword evidence="4" id="KW-0418">Kinase</keyword>
<dbReference type="Gene3D" id="3.30.200.20">
    <property type="entry name" value="Phosphorylase Kinase, domain 1"/>
    <property type="match status" value="1"/>
</dbReference>
<proteinExistence type="predicted"/>